<dbReference type="AlphaFoldDB" id="A0A3Q0RSN7"/>
<dbReference type="PANTHER" id="PTHR11471">
    <property type="entry name" value="TUMOR NECROSIS FACTOR FAMILY MEMBER"/>
    <property type="match status" value="1"/>
</dbReference>
<dbReference type="Proteomes" id="UP000261340">
    <property type="component" value="Unplaced"/>
</dbReference>
<evidence type="ECO:0000256" key="5">
    <source>
        <dbReference type="SAM" id="Phobius"/>
    </source>
</evidence>
<dbReference type="SUPFAM" id="SSF49842">
    <property type="entry name" value="TNF-like"/>
    <property type="match status" value="1"/>
</dbReference>
<dbReference type="InterPro" id="IPR008983">
    <property type="entry name" value="Tumour_necrosis_fac-like_dom"/>
</dbReference>
<dbReference type="GeneTree" id="ENSGT00940000177239"/>
<dbReference type="GO" id="GO:0005164">
    <property type="term" value="F:tumor necrosis factor receptor binding"/>
    <property type="evidence" value="ECO:0007669"/>
    <property type="project" value="InterPro"/>
</dbReference>
<keyword evidence="4 5" id="KW-0472">Membrane</keyword>
<evidence type="ECO:0000256" key="2">
    <source>
        <dbReference type="ARBA" id="ARBA00008670"/>
    </source>
</evidence>
<keyword evidence="5" id="KW-0812">Transmembrane</keyword>
<dbReference type="Pfam" id="PF00229">
    <property type="entry name" value="TNF"/>
    <property type="match status" value="1"/>
</dbReference>
<organism evidence="7 8">
    <name type="scientific">Amphilophus citrinellus</name>
    <name type="common">Midas cichlid</name>
    <name type="synonym">Cichlasoma citrinellum</name>
    <dbReference type="NCBI Taxonomy" id="61819"/>
    <lineage>
        <taxon>Eukaryota</taxon>
        <taxon>Metazoa</taxon>
        <taxon>Chordata</taxon>
        <taxon>Craniata</taxon>
        <taxon>Vertebrata</taxon>
        <taxon>Euteleostomi</taxon>
        <taxon>Actinopterygii</taxon>
        <taxon>Neopterygii</taxon>
        <taxon>Teleostei</taxon>
        <taxon>Neoteleostei</taxon>
        <taxon>Acanthomorphata</taxon>
        <taxon>Ovalentaria</taxon>
        <taxon>Cichlomorphae</taxon>
        <taxon>Cichliformes</taxon>
        <taxon>Cichlidae</taxon>
        <taxon>New World cichlids</taxon>
        <taxon>Cichlasomatinae</taxon>
        <taxon>Heroini</taxon>
        <taxon>Amphilophus</taxon>
    </lineage>
</organism>
<dbReference type="GO" id="GO:0016020">
    <property type="term" value="C:membrane"/>
    <property type="evidence" value="ECO:0007669"/>
    <property type="project" value="UniProtKB-SubCell"/>
</dbReference>
<evidence type="ECO:0000256" key="1">
    <source>
        <dbReference type="ARBA" id="ARBA00004370"/>
    </source>
</evidence>
<evidence type="ECO:0000259" key="6">
    <source>
        <dbReference type="PROSITE" id="PS50049"/>
    </source>
</evidence>
<dbReference type="PANTHER" id="PTHR11471:SF24">
    <property type="entry name" value="TUMOR NECROSIS FACTOR LIGAND SUPERFAMILY MEMBER 15"/>
    <property type="match status" value="1"/>
</dbReference>
<accession>A0A3Q0RSN7</accession>
<keyword evidence="8" id="KW-1185">Reference proteome</keyword>
<evidence type="ECO:0000256" key="4">
    <source>
        <dbReference type="ARBA" id="ARBA00023136"/>
    </source>
</evidence>
<feature type="transmembrane region" description="Helical" evidence="5">
    <location>
        <begin position="41"/>
        <end position="58"/>
    </location>
</feature>
<evidence type="ECO:0000313" key="8">
    <source>
        <dbReference type="Proteomes" id="UP000261340"/>
    </source>
</evidence>
<reference evidence="7" key="2">
    <citation type="submission" date="2025-09" db="UniProtKB">
        <authorList>
            <consortium name="Ensembl"/>
        </authorList>
    </citation>
    <scope>IDENTIFICATION</scope>
</reference>
<dbReference type="PROSITE" id="PS50049">
    <property type="entry name" value="THD_2"/>
    <property type="match status" value="1"/>
</dbReference>
<dbReference type="Ensembl" id="ENSACIT00000015865.1">
    <property type="protein sequence ID" value="ENSACIP00000015454.1"/>
    <property type="gene ID" value="ENSACIG00000012007.1"/>
</dbReference>
<dbReference type="GO" id="GO:0005615">
    <property type="term" value="C:extracellular space"/>
    <property type="evidence" value="ECO:0007669"/>
    <property type="project" value="UniProtKB-KW"/>
</dbReference>
<keyword evidence="3" id="KW-0202">Cytokine</keyword>
<feature type="domain" description="THD" evidence="6">
    <location>
        <begin position="96"/>
        <end position="234"/>
    </location>
</feature>
<dbReference type="Gene3D" id="2.60.120.40">
    <property type="match status" value="1"/>
</dbReference>
<dbReference type="OMA" id="CSTETTM"/>
<dbReference type="InterPro" id="IPR006052">
    <property type="entry name" value="TNF_dom"/>
</dbReference>
<comment type="subcellular location">
    <subcellularLocation>
        <location evidence="1">Membrane</location>
    </subcellularLocation>
</comment>
<comment type="similarity">
    <text evidence="2">Belongs to the tumor necrosis factor family.</text>
</comment>
<keyword evidence="5" id="KW-1133">Transmembrane helix</keyword>
<name>A0A3Q0RSN7_AMPCI</name>
<dbReference type="GO" id="GO:0005125">
    <property type="term" value="F:cytokine activity"/>
    <property type="evidence" value="ECO:0007669"/>
    <property type="project" value="UniProtKB-KW"/>
</dbReference>
<reference evidence="7" key="1">
    <citation type="submission" date="2025-08" db="UniProtKB">
        <authorList>
            <consortium name="Ensembl"/>
        </authorList>
    </citation>
    <scope>IDENTIFICATION</scope>
</reference>
<protein>
    <recommendedName>
        <fullName evidence="6">THD domain-containing protein</fullName>
    </recommendedName>
</protein>
<evidence type="ECO:0000256" key="3">
    <source>
        <dbReference type="ARBA" id="ARBA00022514"/>
    </source>
</evidence>
<evidence type="ECO:0000313" key="7">
    <source>
        <dbReference type="Ensembl" id="ENSACIP00000015454.1"/>
    </source>
</evidence>
<sequence>MGYTVPAGAACGDAIIGVSPDESALILINHCRDMKKQEARLRLITLLLLLGCAALFVYSTCAGLRRQDEPGSRGREVSSQTFSSERLIRIQSDEPDFTSRNIYWRIKVCHTDDSDGSYITWTRKFGNMNYNEEKRAIVIPTTGVYFIYLRFILFCQKTVQDATFHNFSVKMHRWSESYTKITTQLDTWEGVRCSSEEYRTLFDGQLFELDEGDHLNVTVTNSYKLIKTSFFGAL</sequence>
<dbReference type="GO" id="GO:0006955">
    <property type="term" value="P:immune response"/>
    <property type="evidence" value="ECO:0007669"/>
    <property type="project" value="InterPro"/>
</dbReference>
<proteinExistence type="inferred from homology"/>